<proteinExistence type="predicted"/>
<gene>
    <name evidence="1" type="ORF">UY3_10164</name>
</gene>
<keyword evidence="2" id="KW-1185">Reference proteome</keyword>
<sequence>MKTVEFTGAFHATVVRQVRLKNPSLKPLLYNATIVGRESADFLLPKGNTVIIAPKSQININVELTSRFLHPAKKKAMLLLVSKTASEVRGTTMTFSLKSKVNHIDPADVLKCKSPCYELKKVSLNVTSPFRTDGTFSSESNVLNSTTDVVSEDVLYHKENNSNSCHNAVQPVLCLKCSLTDILEEKLKIPLINEAREKALAIAAQQQMSALEHERRKVTGTLESSSVRVAVAALGLSKIERDALYRPTKYPPKLKSVDYSIEVSMPEYFEIPEKLSIPMSATSRVNFKAFSEEDHQAVKATEPFEFQSPSAINFLQLSKCVNYFYKTF</sequence>
<organism evidence="1 2">
    <name type="scientific">Chelonia mydas</name>
    <name type="common">Green sea-turtle</name>
    <name type="synonym">Chelonia agassizi</name>
    <dbReference type="NCBI Taxonomy" id="8469"/>
    <lineage>
        <taxon>Eukaryota</taxon>
        <taxon>Metazoa</taxon>
        <taxon>Chordata</taxon>
        <taxon>Craniata</taxon>
        <taxon>Vertebrata</taxon>
        <taxon>Euteleostomi</taxon>
        <taxon>Archelosauria</taxon>
        <taxon>Testudinata</taxon>
        <taxon>Testudines</taxon>
        <taxon>Cryptodira</taxon>
        <taxon>Durocryptodira</taxon>
        <taxon>Americhelydia</taxon>
        <taxon>Chelonioidea</taxon>
        <taxon>Cheloniidae</taxon>
        <taxon>Chelonia</taxon>
    </lineage>
</organism>
<evidence type="ECO:0008006" key="3">
    <source>
        <dbReference type="Google" id="ProtNLM"/>
    </source>
</evidence>
<dbReference type="STRING" id="8469.M7B6B5"/>
<dbReference type="eggNOG" id="ENOG502QQ4Q">
    <property type="taxonomic scope" value="Eukaryota"/>
</dbReference>
<protein>
    <recommendedName>
        <fullName evidence="3">MSP domain-containing protein</fullName>
    </recommendedName>
</protein>
<dbReference type="GO" id="GO:0007288">
    <property type="term" value="P:sperm axoneme assembly"/>
    <property type="evidence" value="ECO:0007669"/>
    <property type="project" value="TreeGrafter"/>
</dbReference>
<dbReference type="AlphaFoldDB" id="M7B6B5"/>
<dbReference type="Proteomes" id="UP000031443">
    <property type="component" value="Unassembled WGS sequence"/>
</dbReference>
<dbReference type="PANTHER" id="PTHR45912:SF3">
    <property type="entry name" value="CILIA- AND FLAGELLA-ASSOCIATED PROTEIN 47"/>
    <property type="match status" value="1"/>
</dbReference>
<accession>M7B6B5</accession>
<dbReference type="GO" id="GO:0005929">
    <property type="term" value="C:cilium"/>
    <property type="evidence" value="ECO:0007669"/>
    <property type="project" value="TreeGrafter"/>
</dbReference>
<evidence type="ECO:0000313" key="1">
    <source>
        <dbReference type="EMBL" id="EMP32674.1"/>
    </source>
</evidence>
<reference evidence="2" key="1">
    <citation type="journal article" date="2013" name="Nat. Genet.">
        <title>The draft genomes of soft-shell turtle and green sea turtle yield insights into the development and evolution of the turtle-specific body plan.</title>
        <authorList>
            <person name="Wang Z."/>
            <person name="Pascual-Anaya J."/>
            <person name="Zadissa A."/>
            <person name="Li W."/>
            <person name="Niimura Y."/>
            <person name="Huang Z."/>
            <person name="Li C."/>
            <person name="White S."/>
            <person name="Xiong Z."/>
            <person name="Fang D."/>
            <person name="Wang B."/>
            <person name="Ming Y."/>
            <person name="Chen Y."/>
            <person name="Zheng Y."/>
            <person name="Kuraku S."/>
            <person name="Pignatelli M."/>
            <person name="Herrero J."/>
            <person name="Beal K."/>
            <person name="Nozawa M."/>
            <person name="Li Q."/>
            <person name="Wang J."/>
            <person name="Zhang H."/>
            <person name="Yu L."/>
            <person name="Shigenobu S."/>
            <person name="Wang J."/>
            <person name="Liu J."/>
            <person name="Flicek P."/>
            <person name="Searle S."/>
            <person name="Wang J."/>
            <person name="Kuratani S."/>
            <person name="Yin Y."/>
            <person name="Aken B."/>
            <person name="Zhang G."/>
            <person name="Irie N."/>
        </authorList>
    </citation>
    <scope>NUCLEOTIDE SEQUENCE [LARGE SCALE GENOMIC DNA]</scope>
</reference>
<name>M7B6B5_CHEMY</name>
<dbReference type="EMBL" id="KB539241">
    <property type="protein sequence ID" value="EMP32674.1"/>
    <property type="molecule type" value="Genomic_DNA"/>
</dbReference>
<evidence type="ECO:0000313" key="2">
    <source>
        <dbReference type="Proteomes" id="UP000031443"/>
    </source>
</evidence>
<dbReference type="PANTHER" id="PTHR45912">
    <property type="entry name" value="CILIA- AND FLAGELLA-ASSOCIATED PROTEIN 47"/>
    <property type="match status" value="1"/>
</dbReference>